<protein>
    <submittedName>
        <fullName evidence="4">Amidophosphoribosyltransferase</fullName>
    </submittedName>
    <submittedName>
        <fullName evidence="3">ComF family protein</fullName>
    </submittedName>
</protein>
<reference evidence="4 5" key="1">
    <citation type="submission" date="2017-09" db="EMBL/GenBank/DDBJ databases">
        <title>Large-scale bioinformatics analysis of Bacillus genomes uncovers conserved roles of natural products in bacterial physiology.</title>
        <authorList>
            <consortium name="Agbiome Team Llc"/>
            <person name="Bleich R.M."/>
            <person name="Kirk G.J."/>
            <person name="Santa Maria K.C."/>
            <person name="Allen S.E."/>
            <person name="Farag S."/>
            <person name="Shank E.A."/>
            <person name="Bowers A."/>
        </authorList>
    </citation>
    <scope>NUCLEOTIDE SEQUENCE [LARGE SCALE GENOMIC DNA]</scope>
    <source>
        <strain evidence="4 5">AFS003229</strain>
    </source>
</reference>
<comment type="similarity">
    <text evidence="1">Belongs to the ComF/GntX family.</text>
</comment>
<evidence type="ECO:0000313" key="5">
    <source>
        <dbReference type="Proteomes" id="UP000220106"/>
    </source>
</evidence>
<proteinExistence type="inferred from homology"/>
<dbReference type="AlphaFoldDB" id="A0AAX0RZJ8"/>
<evidence type="ECO:0000313" key="6">
    <source>
        <dbReference type="Proteomes" id="UP000260457"/>
    </source>
</evidence>
<dbReference type="RefSeq" id="WP_053348557.1">
    <property type="nucleotide sequence ID" value="NZ_CP030926.1"/>
</dbReference>
<feature type="domain" description="Phosphoribosyltransferase" evidence="2">
    <location>
        <begin position="140"/>
        <end position="229"/>
    </location>
</feature>
<evidence type="ECO:0000313" key="3">
    <source>
        <dbReference type="EMBL" id="AXN38765.1"/>
    </source>
</evidence>
<organism evidence="4 5">
    <name type="scientific">Peribacillus butanolivorans</name>
    <dbReference type="NCBI Taxonomy" id="421767"/>
    <lineage>
        <taxon>Bacteria</taxon>
        <taxon>Bacillati</taxon>
        <taxon>Bacillota</taxon>
        <taxon>Bacilli</taxon>
        <taxon>Bacillales</taxon>
        <taxon>Bacillaceae</taxon>
        <taxon>Peribacillus</taxon>
    </lineage>
</organism>
<dbReference type="Gene3D" id="3.40.50.2020">
    <property type="match status" value="1"/>
</dbReference>
<dbReference type="EMBL" id="CP030926">
    <property type="protein sequence ID" value="AXN38765.1"/>
    <property type="molecule type" value="Genomic_DNA"/>
</dbReference>
<dbReference type="Proteomes" id="UP000220106">
    <property type="component" value="Unassembled WGS sequence"/>
</dbReference>
<dbReference type="EMBL" id="NUEQ01000034">
    <property type="protein sequence ID" value="PEJ30233.1"/>
    <property type="molecule type" value="Genomic_DNA"/>
</dbReference>
<dbReference type="GeneID" id="97412369"/>
<evidence type="ECO:0000259" key="2">
    <source>
        <dbReference type="Pfam" id="PF00156"/>
    </source>
</evidence>
<gene>
    <name evidence="4" type="ORF">CN689_20890</name>
    <name evidence="3" type="ORF">DTO10_10280</name>
</gene>
<keyword evidence="6" id="KW-1185">Reference proteome</keyword>
<reference evidence="3 6" key="2">
    <citation type="submission" date="2018-07" db="EMBL/GenBank/DDBJ databases">
        <title>The molecular basis for the intramolecular migration of carboxyl group in the catabolism of para-hydroxybenzoate via gentisate.</title>
        <authorList>
            <person name="Zhao H."/>
            <person name="Xu Y."/>
            <person name="Lin S."/>
            <person name="Spain J.C."/>
            <person name="Zhou N.-Y."/>
        </authorList>
    </citation>
    <scope>NUCLEOTIDE SEQUENCE [LARGE SCALE GENOMIC DNA]</scope>
    <source>
        <strain evidence="3 6">PHB-7a</strain>
    </source>
</reference>
<dbReference type="PANTHER" id="PTHR47505">
    <property type="entry name" value="DNA UTILIZATION PROTEIN YHGH"/>
    <property type="match status" value="1"/>
</dbReference>
<evidence type="ECO:0000256" key="1">
    <source>
        <dbReference type="ARBA" id="ARBA00008007"/>
    </source>
</evidence>
<dbReference type="PANTHER" id="PTHR47505:SF1">
    <property type="entry name" value="DNA UTILIZATION PROTEIN YHGH"/>
    <property type="match status" value="1"/>
</dbReference>
<sequence length="230" mass="26547">MARCLFCVEEMKVVLTWRSLLLKKEAMTICERCEGKLKKLAGETCSICSRELDKNYRIEDLCLDCVRWEKDKKWSGYLSINISLFHYNEFLKDMIAKYKYRGDYALAEAFVPFLKDKLKDMNFDLVTFIPLSNERLMERGFNQAQALTDLLGLNTVELLTRLHTEKQSKKSREERISLPQVFQVTKPDLLKQKSILIVDDIYTTGSTLRHAAKALKTAGATEVSSITLAR</sequence>
<dbReference type="Pfam" id="PF00156">
    <property type="entry name" value="Pribosyltran"/>
    <property type="match status" value="1"/>
</dbReference>
<evidence type="ECO:0000313" key="4">
    <source>
        <dbReference type="EMBL" id="PEJ30233.1"/>
    </source>
</evidence>
<dbReference type="KEGG" id="pbut:DTO10_10280"/>
<accession>A0AAX0RZJ8</accession>
<dbReference type="Proteomes" id="UP000260457">
    <property type="component" value="Chromosome"/>
</dbReference>
<dbReference type="SUPFAM" id="SSF53271">
    <property type="entry name" value="PRTase-like"/>
    <property type="match status" value="1"/>
</dbReference>
<dbReference type="InterPro" id="IPR029057">
    <property type="entry name" value="PRTase-like"/>
</dbReference>
<dbReference type="InterPro" id="IPR051910">
    <property type="entry name" value="ComF/GntX_DNA_util-trans"/>
</dbReference>
<name>A0AAX0RZJ8_9BACI</name>
<dbReference type="CDD" id="cd06223">
    <property type="entry name" value="PRTases_typeI"/>
    <property type="match status" value="1"/>
</dbReference>
<dbReference type="InterPro" id="IPR000836">
    <property type="entry name" value="PRTase_dom"/>
</dbReference>